<evidence type="ECO:0000313" key="1">
    <source>
        <dbReference type="EMBL" id="GAA4652048.1"/>
    </source>
</evidence>
<organism evidence="1 2">
    <name type="scientific">Kistimonas scapharcae</name>
    <dbReference type="NCBI Taxonomy" id="1036133"/>
    <lineage>
        <taxon>Bacteria</taxon>
        <taxon>Pseudomonadati</taxon>
        <taxon>Pseudomonadota</taxon>
        <taxon>Gammaproteobacteria</taxon>
        <taxon>Oceanospirillales</taxon>
        <taxon>Endozoicomonadaceae</taxon>
        <taxon>Kistimonas</taxon>
    </lineage>
</organism>
<proteinExistence type="predicted"/>
<dbReference type="EMBL" id="BAABFL010000468">
    <property type="protein sequence ID" value="GAA4652048.1"/>
    <property type="molecule type" value="Genomic_DNA"/>
</dbReference>
<dbReference type="RefSeq" id="WP_345198540.1">
    <property type="nucleotide sequence ID" value="NZ_BAABFL010000468.1"/>
</dbReference>
<name>A0ABP8V719_9GAMM</name>
<accession>A0ABP8V719</accession>
<sequence>MSAQQKALFSVPEPISGFSGMVESLATLEGVTGLFGAFSDFPDVADFLDGEKLDLSNKAQVKRIEAGYSEWSLSA</sequence>
<gene>
    <name evidence="1" type="ORF">GCM10023116_43320</name>
</gene>
<keyword evidence="2" id="KW-1185">Reference proteome</keyword>
<comment type="caution">
    <text evidence="1">The sequence shown here is derived from an EMBL/GenBank/DDBJ whole genome shotgun (WGS) entry which is preliminary data.</text>
</comment>
<evidence type="ECO:0000313" key="2">
    <source>
        <dbReference type="Proteomes" id="UP001500604"/>
    </source>
</evidence>
<reference evidence="2" key="1">
    <citation type="journal article" date="2019" name="Int. J. Syst. Evol. Microbiol.">
        <title>The Global Catalogue of Microorganisms (GCM) 10K type strain sequencing project: providing services to taxonomists for standard genome sequencing and annotation.</title>
        <authorList>
            <consortium name="The Broad Institute Genomics Platform"/>
            <consortium name="The Broad Institute Genome Sequencing Center for Infectious Disease"/>
            <person name="Wu L."/>
            <person name="Ma J."/>
        </authorList>
    </citation>
    <scope>NUCLEOTIDE SEQUENCE [LARGE SCALE GENOMIC DNA]</scope>
    <source>
        <strain evidence="2">JCM 17805</strain>
    </source>
</reference>
<protein>
    <submittedName>
        <fullName evidence="1">Uncharacterized protein</fullName>
    </submittedName>
</protein>
<dbReference type="Proteomes" id="UP001500604">
    <property type="component" value="Unassembled WGS sequence"/>
</dbReference>